<dbReference type="Proteomes" id="UP001232750">
    <property type="component" value="Unassembled WGS sequence"/>
</dbReference>
<accession>A0ABT7DQ13</accession>
<keyword evidence="2" id="KW-1185">Reference proteome</keyword>
<name>A0ABT7DQ13_9ACTN</name>
<dbReference type="RefSeq" id="WP_283832993.1">
    <property type="nucleotide sequence ID" value="NZ_JASJEU010000024.1"/>
</dbReference>
<protein>
    <submittedName>
        <fullName evidence="1">Uncharacterized protein</fullName>
    </submittedName>
</protein>
<sequence>MSDIIISRLETKECGLSVWNQDKSNCNMLFRPRHTMTLTLANHREDTWPWYSDIEFTNRKAWFQFVKLVNDMNKMVKKLPKDQWGFPILPDGDLKEGDES</sequence>
<organism evidence="1 2">
    <name type="scientific">Gordonibacter faecis</name>
    <dbReference type="NCBI Taxonomy" id="3047475"/>
    <lineage>
        <taxon>Bacteria</taxon>
        <taxon>Bacillati</taxon>
        <taxon>Actinomycetota</taxon>
        <taxon>Coriobacteriia</taxon>
        <taxon>Eggerthellales</taxon>
        <taxon>Eggerthellaceae</taxon>
        <taxon>Gordonibacter</taxon>
    </lineage>
</organism>
<dbReference type="EMBL" id="JASJEU010000024">
    <property type="protein sequence ID" value="MDJ1651645.1"/>
    <property type="molecule type" value="Genomic_DNA"/>
</dbReference>
<evidence type="ECO:0000313" key="1">
    <source>
        <dbReference type="EMBL" id="MDJ1651645.1"/>
    </source>
</evidence>
<comment type="caution">
    <text evidence="1">The sequence shown here is derived from an EMBL/GenBank/DDBJ whole genome shotgun (WGS) entry which is preliminary data.</text>
</comment>
<evidence type="ECO:0000313" key="2">
    <source>
        <dbReference type="Proteomes" id="UP001232750"/>
    </source>
</evidence>
<reference evidence="1 2" key="1">
    <citation type="submission" date="2023-05" db="EMBL/GenBank/DDBJ databases">
        <title>Gordonibacter KGMB12511T sp. nov., isolated from faeces of healthy Korean.</title>
        <authorList>
            <person name="Kim H.S."/>
            <person name="Kim J.-S."/>
            <person name="Suh M.K."/>
            <person name="Eom M.K."/>
            <person name="Do H.E."/>
            <person name="Lee J.-S."/>
        </authorList>
    </citation>
    <scope>NUCLEOTIDE SEQUENCE [LARGE SCALE GENOMIC DNA]</scope>
    <source>
        <strain evidence="1 2">KGMB12511</strain>
    </source>
</reference>
<proteinExistence type="predicted"/>
<gene>
    <name evidence="1" type="ORF">QNJ86_12605</name>
</gene>